<dbReference type="EMBL" id="CABVHW010000013">
    <property type="protein sequence ID" value="VVO15789.1"/>
    <property type="molecule type" value="Genomic_DNA"/>
</dbReference>
<sequence>MERSFIARSNRLQAFSHGLAKVGLPLSRATAQLKRWRQLSRDRAVLARLSDDCLRDIGLSRADIMLESSRPFWDDPLKR</sequence>
<organism evidence="2 3">
    <name type="scientific">Pseudomonas fluorescens</name>
    <dbReference type="NCBI Taxonomy" id="294"/>
    <lineage>
        <taxon>Bacteria</taxon>
        <taxon>Pseudomonadati</taxon>
        <taxon>Pseudomonadota</taxon>
        <taxon>Gammaproteobacteria</taxon>
        <taxon>Pseudomonadales</taxon>
        <taxon>Pseudomonadaceae</taxon>
        <taxon>Pseudomonas</taxon>
    </lineage>
</organism>
<accession>A0A5E7DEC3</accession>
<evidence type="ECO:0000259" key="1">
    <source>
        <dbReference type="Pfam" id="PF06568"/>
    </source>
</evidence>
<dbReference type="InterPro" id="IPR009506">
    <property type="entry name" value="YjiS-like"/>
</dbReference>
<dbReference type="Proteomes" id="UP000381093">
    <property type="component" value="Unassembled WGS sequence"/>
</dbReference>
<name>A0A5E7DEC3_PSEFL</name>
<dbReference type="AlphaFoldDB" id="A0A5E7DEC3"/>
<dbReference type="RefSeq" id="WP_150765858.1">
    <property type="nucleotide sequence ID" value="NZ_CABVHW010000013.1"/>
</dbReference>
<feature type="domain" description="YjiS-like" evidence="1">
    <location>
        <begin position="31"/>
        <end position="64"/>
    </location>
</feature>
<dbReference type="Pfam" id="PF06568">
    <property type="entry name" value="YjiS-like"/>
    <property type="match status" value="1"/>
</dbReference>
<reference evidence="2 3" key="1">
    <citation type="submission" date="2019-09" db="EMBL/GenBank/DDBJ databases">
        <authorList>
            <person name="Chandra G."/>
            <person name="Truman W A."/>
        </authorList>
    </citation>
    <scope>NUCLEOTIDE SEQUENCE [LARGE SCALE GENOMIC DNA]</scope>
    <source>
        <strain evidence="2">PS710</strain>
    </source>
</reference>
<evidence type="ECO:0000313" key="2">
    <source>
        <dbReference type="EMBL" id="VVO15789.1"/>
    </source>
</evidence>
<proteinExistence type="predicted"/>
<evidence type="ECO:0000313" key="3">
    <source>
        <dbReference type="Proteomes" id="UP000381093"/>
    </source>
</evidence>
<gene>
    <name evidence="2" type="ORF">PS710_03832</name>
</gene>
<protein>
    <recommendedName>
        <fullName evidence="1">YjiS-like domain-containing protein</fullName>
    </recommendedName>
</protein>